<dbReference type="AlphaFoldDB" id="A0A0P9DMV7"/>
<gene>
    <name evidence="4" type="ORF">SE17_21245</name>
</gene>
<reference evidence="4 5" key="1">
    <citation type="submission" date="2015-09" db="EMBL/GenBank/DDBJ databases">
        <title>Draft genome sequence of Kouleothrix aurantiaca JCM 19913.</title>
        <authorList>
            <person name="Hemp J."/>
        </authorList>
    </citation>
    <scope>NUCLEOTIDE SEQUENCE [LARGE SCALE GENOMIC DNA]</scope>
    <source>
        <strain evidence="4 5">COM-B</strain>
    </source>
</reference>
<dbReference type="InterPro" id="IPR001867">
    <property type="entry name" value="OmpR/PhoB-type_DNA-bd"/>
</dbReference>
<feature type="DNA-binding region" description="OmpR/PhoB-type" evidence="2">
    <location>
        <begin position="1"/>
        <end position="73"/>
    </location>
</feature>
<name>A0A0P9DMV7_9CHLR</name>
<organism evidence="4 5">
    <name type="scientific">Kouleothrix aurantiaca</name>
    <dbReference type="NCBI Taxonomy" id="186479"/>
    <lineage>
        <taxon>Bacteria</taxon>
        <taxon>Bacillati</taxon>
        <taxon>Chloroflexota</taxon>
        <taxon>Chloroflexia</taxon>
        <taxon>Chloroflexales</taxon>
        <taxon>Roseiflexineae</taxon>
        <taxon>Roseiflexaceae</taxon>
        <taxon>Kouleothrix</taxon>
    </lineage>
</organism>
<dbReference type="PROSITE" id="PS51755">
    <property type="entry name" value="OMPR_PHOB"/>
    <property type="match status" value="1"/>
</dbReference>
<dbReference type="SUPFAM" id="SSF46894">
    <property type="entry name" value="C-terminal effector domain of the bipartite response regulators"/>
    <property type="match status" value="1"/>
</dbReference>
<keyword evidence="1 2" id="KW-0238">DNA-binding</keyword>
<evidence type="ECO:0000313" key="4">
    <source>
        <dbReference type="EMBL" id="KPV51422.1"/>
    </source>
</evidence>
<evidence type="ECO:0000313" key="5">
    <source>
        <dbReference type="Proteomes" id="UP000050509"/>
    </source>
</evidence>
<dbReference type="PANTHER" id="PTHR35807">
    <property type="entry name" value="TRANSCRIPTIONAL REGULATOR REDD-RELATED"/>
    <property type="match status" value="1"/>
</dbReference>
<evidence type="ECO:0000256" key="1">
    <source>
        <dbReference type="ARBA" id="ARBA00023125"/>
    </source>
</evidence>
<feature type="domain" description="OmpR/PhoB-type" evidence="3">
    <location>
        <begin position="1"/>
        <end position="73"/>
    </location>
</feature>
<evidence type="ECO:0000259" key="3">
    <source>
        <dbReference type="PROSITE" id="PS51755"/>
    </source>
</evidence>
<dbReference type="Gene3D" id="1.10.10.10">
    <property type="entry name" value="Winged helix-like DNA-binding domain superfamily/Winged helix DNA-binding domain"/>
    <property type="match status" value="1"/>
</dbReference>
<dbReference type="InterPro" id="IPR036388">
    <property type="entry name" value="WH-like_DNA-bd_sf"/>
</dbReference>
<dbReference type="GO" id="GO:0000160">
    <property type="term" value="P:phosphorelay signal transduction system"/>
    <property type="evidence" value="ECO:0007669"/>
    <property type="project" value="InterPro"/>
</dbReference>
<feature type="non-terminal residue" evidence="4">
    <location>
        <position position="73"/>
    </location>
</feature>
<proteinExistence type="predicted"/>
<dbReference type="Proteomes" id="UP000050509">
    <property type="component" value="Unassembled WGS sequence"/>
</dbReference>
<dbReference type="InterPro" id="IPR051677">
    <property type="entry name" value="AfsR-DnrI-RedD_regulator"/>
</dbReference>
<comment type="caution">
    <text evidence="4">The sequence shown here is derived from an EMBL/GenBank/DDBJ whole genome shotgun (WGS) entry which is preliminary data.</text>
</comment>
<evidence type="ECO:0000256" key="2">
    <source>
        <dbReference type="PROSITE-ProRule" id="PRU01091"/>
    </source>
</evidence>
<keyword evidence="5" id="KW-1185">Reference proteome</keyword>
<dbReference type="InterPro" id="IPR016032">
    <property type="entry name" value="Sig_transdc_resp-reg_C-effctor"/>
</dbReference>
<dbReference type="GO" id="GO:0006355">
    <property type="term" value="P:regulation of DNA-templated transcription"/>
    <property type="evidence" value="ECO:0007669"/>
    <property type="project" value="InterPro"/>
</dbReference>
<protein>
    <recommendedName>
        <fullName evidence="3">OmpR/PhoB-type domain-containing protein</fullName>
    </recommendedName>
</protein>
<dbReference type="EMBL" id="LJCR01000919">
    <property type="protein sequence ID" value="KPV51422.1"/>
    <property type="molecule type" value="Genomic_DNA"/>
</dbReference>
<accession>A0A0P9DMV7</accession>
<sequence length="73" mass="8259">MADELRINMLGPLHIIRGGHALPESVWRSRQERRLLGILLAARGRRVSSEQLIDWLWPEAHAHAAATTLRSTV</sequence>
<dbReference type="PANTHER" id="PTHR35807:SF2">
    <property type="entry name" value="TRANSCRIPTIONAL ACTIVATOR DOMAIN"/>
    <property type="match status" value="1"/>
</dbReference>
<dbReference type="GO" id="GO:0003677">
    <property type="term" value="F:DNA binding"/>
    <property type="evidence" value="ECO:0007669"/>
    <property type="project" value="UniProtKB-UniRule"/>
</dbReference>